<dbReference type="CDD" id="cd21075">
    <property type="entry name" value="DBD_XPA-like"/>
    <property type="match status" value="1"/>
</dbReference>
<evidence type="ECO:0000256" key="2">
    <source>
        <dbReference type="ARBA" id="ARBA00022833"/>
    </source>
</evidence>
<dbReference type="InterPro" id="IPR009061">
    <property type="entry name" value="DNA-bd_dom_put_sf"/>
</dbReference>
<dbReference type="AlphaFoldDB" id="A0AAW1RRQ6"/>
<dbReference type="InterPro" id="IPR001810">
    <property type="entry name" value="F-box_dom"/>
</dbReference>
<accession>A0AAW1RRQ6</accession>
<dbReference type="Pfam" id="PF12937">
    <property type="entry name" value="F-box-like"/>
    <property type="match status" value="1"/>
</dbReference>
<proteinExistence type="predicted"/>
<organism evidence="5 6">
    <name type="scientific">Apatococcus fuscideae</name>
    <dbReference type="NCBI Taxonomy" id="2026836"/>
    <lineage>
        <taxon>Eukaryota</taxon>
        <taxon>Viridiplantae</taxon>
        <taxon>Chlorophyta</taxon>
        <taxon>core chlorophytes</taxon>
        <taxon>Trebouxiophyceae</taxon>
        <taxon>Chlorellales</taxon>
        <taxon>Chlorellaceae</taxon>
        <taxon>Apatococcus</taxon>
    </lineage>
</organism>
<dbReference type="InterPro" id="IPR037129">
    <property type="entry name" value="XPA_sf"/>
</dbReference>
<keyword evidence="3" id="KW-0539">Nucleus</keyword>
<dbReference type="SUPFAM" id="SSF81383">
    <property type="entry name" value="F-box domain"/>
    <property type="match status" value="1"/>
</dbReference>
<comment type="caution">
    <text evidence="5">The sequence shown here is derived from an EMBL/GenBank/DDBJ whole genome shotgun (WGS) entry which is preliminary data.</text>
</comment>
<sequence>MARQTSVSSLPEGVLATIFTFLDHDSLGLAPQVCKAWATAARFEPLWQARLAQQGWCTTNAPSSALAVPLNAEHARPAWTMYTLQAASRCYECFEPCMRQTLKCAPLHLCLCKSCQQAYANPKPEHRLLSASEVQHRYRVPKPALEGLPYAADQNPISENFVPMRLHRKCDVRQRAILHHGSVDTMQSKMRPWTRHTKP</sequence>
<comment type="subcellular location">
    <subcellularLocation>
        <location evidence="1">Nucleus</location>
    </subcellularLocation>
</comment>
<keyword evidence="6" id="KW-1185">Reference proteome</keyword>
<evidence type="ECO:0000313" key="6">
    <source>
        <dbReference type="Proteomes" id="UP001485043"/>
    </source>
</evidence>
<gene>
    <name evidence="5" type="ORF">WJX84_006748</name>
</gene>
<dbReference type="Gene3D" id="1.20.1280.50">
    <property type="match status" value="1"/>
</dbReference>
<dbReference type="Proteomes" id="UP001485043">
    <property type="component" value="Unassembled WGS sequence"/>
</dbReference>
<keyword evidence="2" id="KW-0862">Zinc</keyword>
<dbReference type="InterPro" id="IPR036047">
    <property type="entry name" value="F-box-like_dom_sf"/>
</dbReference>
<dbReference type="GO" id="GO:0005634">
    <property type="term" value="C:nucleus"/>
    <property type="evidence" value="ECO:0007669"/>
    <property type="project" value="UniProtKB-SubCell"/>
</dbReference>
<dbReference type="PROSITE" id="PS50181">
    <property type="entry name" value="FBOX"/>
    <property type="match status" value="1"/>
</dbReference>
<dbReference type="SUPFAM" id="SSF46955">
    <property type="entry name" value="Putative DNA-binding domain"/>
    <property type="match status" value="1"/>
</dbReference>
<dbReference type="Gene3D" id="3.90.530.10">
    <property type="entry name" value="XPA C-terminal domain"/>
    <property type="match status" value="1"/>
</dbReference>
<reference evidence="5 6" key="1">
    <citation type="journal article" date="2024" name="Nat. Commun.">
        <title>Phylogenomics reveals the evolutionary origins of lichenization in chlorophyte algae.</title>
        <authorList>
            <person name="Puginier C."/>
            <person name="Libourel C."/>
            <person name="Otte J."/>
            <person name="Skaloud P."/>
            <person name="Haon M."/>
            <person name="Grisel S."/>
            <person name="Petersen M."/>
            <person name="Berrin J.G."/>
            <person name="Delaux P.M."/>
            <person name="Dal Grande F."/>
            <person name="Keller J."/>
        </authorList>
    </citation>
    <scope>NUCLEOTIDE SEQUENCE [LARGE SCALE GENOMIC DNA]</scope>
    <source>
        <strain evidence="5 6">SAG 2523</strain>
    </source>
</reference>
<evidence type="ECO:0000313" key="5">
    <source>
        <dbReference type="EMBL" id="KAK9836253.1"/>
    </source>
</evidence>
<protein>
    <recommendedName>
        <fullName evidence="4">F-box domain-containing protein</fullName>
    </recommendedName>
</protein>
<feature type="domain" description="F-box" evidence="4">
    <location>
        <begin position="4"/>
        <end position="50"/>
    </location>
</feature>
<evidence type="ECO:0000259" key="4">
    <source>
        <dbReference type="PROSITE" id="PS50181"/>
    </source>
</evidence>
<evidence type="ECO:0000256" key="3">
    <source>
        <dbReference type="ARBA" id="ARBA00023242"/>
    </source>
</evidence>
<evidence type="ECO:0000256" key="1">
    <source>
        <dbReference type="ARBA" id="ARBA00004123"/>
    </source>
</evidence>
<dbReference type="EMBL" id="JALJOV010002013">
    <property type="protein sequence ID" value="KAK9836253.1"/>
    <property type="molecule type" value="Genomic_DNA"/>
</dbReference>
<name>A0AAW1RRQ6_9CHLO</name>